<proteinExistence type="predicted"/>
<dbReference type="Proteomes" id="UP000053557">
    <property type="component" value="Unassembled WGS sequence"/>
</dbReference>
<evidence type="ECO:0000256" key="1">
    <source>
        <dbReference type="PROSITE-ProRule" id="PRU00182"/>
    </source>
</evidence>
<organism evidence="2 3">
    <name type="scientific">Ferroacidibacillus organovorans</name>
    <dbReference type="NCBI Taxonomy" id="1765683"/>
    <lineage>
        <taxon>Bacteria</taxon>
        <taxon>Bacillati</taxon>
        <taxon>Bacillota</taxon>
        <taxon>Bacilli</taxon>
        <taxon>Bacillales</taxon>
        <taxon>Alicyclobacillaceae</taxon>
        <taxon>Ferroacidibacillus</taxon>
    </lineage>
</organism>
<accession>A0A101XS56</accession>
<dbReference type="GO" id="GO:0003723">
    <property type="term" value="F:RNA binding"/>
    <property type="evidence" value="ECO:0007669"/>
    <property type="project" value="UniProtKB-KW"/>
</dbReference>
<reference evidence="2 3" key="1">
    <citation type="submission" date="2015-12" db="EMBL/GenBank/DDBJ databases">
        <title>Draft genome sequence of Acidibacillus ferrooxidans ITV001, isolated from a chalcopyrite acid mine drainage site in Brazil.</title>
        <authorList>
            <person name="Dall'Agnol H."/>
            <person name="Nancucheo I."/>
            <person name="Johnson B."/>
            <person name="Oliveira R."/>
            <person name="Leite L."/>
            <person name="Pylro V."/>
            <person name="Nunes G.L."/>
            <person name="Tzotzos G."/>
            <person name="Fernandes G.R."/>
            <person name="Dutra J."/>
            <person name="Orellana S.C."/>
            <person name="Oliveira G."/>
        </authorList>
    </citation>
    <scope>NUCLEOTIDE SEQUENCE [LARGE SCALE GENOMIC DNA]</scope>
    <source>
        <strain evidence="3">ITV01</strain>
    </source>
</reference>
<keyword evidence="3" id="KW-1185">Reference proteome</keyword>
<dbReference type="PROSITE" id="PS50889">
    <property type="entry name" value="S4"/>
    <property type="match status" value="1"/>
</dbReference>
<comment type="caution">
    <text evidence="2">The sequence shown here is derived from an EMBL/GenBank/DDBJ whole genome shotgun (WGS) entry which is preliminary data.</text>
</comment>
<name>A0A101XS56_9BACL</name>
<dbReference type="InterPro" id="IPR036986">
    <property type="entry name" value="S4_RNA-bd_sf"/>
</dbReference>
<dbReference type="SUPFAM" id="SSF55174">
    <property type="entry name" value="Alpha-L RNA-binding motif"/>
    <property type="match status" value="1"/>
</dbReference>
<dbReference type="Pfam" id="PF13275">
    <property type="entry name" value="S4_2"/>
    <property type="match status" value="1"/>
</dbReference>
<keyword evidence="1" id="KW-0694">RNA-binding</keyword>
<sequence>MREIQLSIDTEWITLGQALKMADVIQSGGLAKWYLSHQLVWVNGEEENRRGKKLFPNDSVRGKDFLIVIREKAKEDTHL</sequence>
<evidence type="ECO:0000313" key="3">
    <source>
        <dbReference type="Proteomes" id="UP000053557"/>
    </source>
</evidence>
<dbReference type="AlphaFoldDB" id="A0A101XS56"/>
<dbReference type="Gene3D" id="3.10.290.10">
    <property type="entry name" value="RNA-binding S4 domain"/>
    <property type="match status" value="1"/>
</dbReference>
<dbReference type="OrthoDB" id="9811532at2"/>
<evidence type="ECO:0000313" key="2">
    <source>
        <dbReference type="EMBL" id="KUO96527.1"/>
    </source>
</evidence>
<gene>
    <name evidence="2" type="ORF">ATW55_00095</name>
</gene>
<dbReference type="EMBL" id="LPVJ01000011">
    <property type="protein sequence ID" value="KUO96527.1"/>
    <property type="molecule type" value="Genomic_DNA"/>
</dbReference>
<dbReference type="RefSeq" id="WP_067713174.1">
    <property type="nucleotide sequence ID" value="NZ_LPVJ01000011.1"/>
</dbReference>
<protein>
    <submittedName>
        <fullName evidence="2">Uncharacterized protein</fullName>
    </submittedName>
</protein>